<reference evidence="2 3" key="1">
    <citation type="submission" date="2018-02" db="EMBL/GenBank/DDBJ databases">
        <title>The genomes of Aspergillus section Nigri reveals drivers in fungal speciation.</title>
        <authorList>
            <consortium name="DOE Joint Genome Institute"/>
            <person name="Vesth T.C."/>
            <person name="Nybo J."/>
            <person name="Theobald S."/>
            <person name="Brandl J."/>
            <person name="Frisvad J.C."/>
            <person name="Nielsen K.F."/>
            <person name="Lyhne E.K."/>
            <person name="Kogle M.E."/>
            <person name="Kuo A."/>
            <person name="Riley R."/>
            <person name="Clum A."/>
            <person name="Nolan M."/>
            <person name="Lipzen A."/>
            <person name="Salamov A."/>
            <person name="Henrissat B."/>
            <person name="Wiebenga A."/>
            <person name="De vries R.P."/>
            <person name="Grigoriev I.V."/>
            <person name="Mortensen U.H."/>
            <person name="Andersen M.R."/>
            <person name="Baker S.E."/>
        </authorList>
    </citation>
    <scope>NUCLEOTIDE SEQUENCE [LARGE SCALE GENOMIC DNA]</scope>
    <source>
        <strain evidence="2 3">CBS 114.80</strain>
    </source>
</reference>
<organism evidence="2 3">
    <name type="scientific">Aspergillus indologenus CBS 114.80</name>
    <dbReference type="NCBI Taxonomy" id="1450541"/>
    <lineage>
        <taxon>Eukaryota</taxon>
        <taxon>Fungi</taxon>
        <taxon>Dikarya</taxon>
        <taxon>Ascomycota</taxon>
        <taxon>Pezizomycotina</taxon>
        <taxon>Eurotiomycetes</taxon>
        <taxon>Eurotiomycetidae</taxon>
        <taxon>Eurotiales</taxon>
        <taxon>Aspergillaceae</taxon>
        <taxon>Aspergillus</taxon>
        <taxon>Aspergillus subgen. Circumdati</taxon>
    </lineage>
</organism>
<accession>A0A2V5IEU5</accession>
<dbReference type="EMBL" id="KZ825471">
    <property type="protein sequence ID" value="PYI35208.1"/>
    <property type="molecule type" value="Genomic_DNA"/>
</dbReference>
<feature type="region of interest" description="Disordered" evidence="1">
    <location>
        <begin position="823"/>
        <end position="845"/>
    </location>
</feature>
<name>A0A2V5IEU5_9EURO</name>
<dbReference type="AlphaFoldDB" id="A0A2V5IEU5"/>
<proteinExistence type="predicted"/>
<keyword evidence="3" id="KW-1185">Reference proteome</keyword>
<evidence type="ECO:0000313" key="2">
    <source>
        <dbReference type="EMBL" id="PYI35208.1"/>
    </source>
</evidence>
<feature type="compositionally biased region" description="Basic and acidic residues" evidence="1">
    <location>
        <begin position="831"/>
        <end position="845"/>
    </location>
</feature>
<dbReference type="Proteomes" id="UP000248817">
    <property type="component" value="Unassembled WGS sequence"/>
</dbReference>
<sequence length="845" mass="93035">MGGSMDTQSAEALSQDYSACTGTDCHISGCVDWNTGQCKPGYSVLDYVHQGSYGMIEDPDTKLCKSGEEGDSDAQYRLICCPTNAMPEGCSWEGELEGMCYGGSMTCGEGKKLWDIECEVPILQHELGSREMLLIFLWESMQLHGLYLYIKLSLSRAQPPAGQLQVYQILLTIRANAIMQSSTGSVDLFSLGFPGMSIKGLISIGPELALYGQMNAFLSISGELNAGIALESQKTEVYFPQDAAGKADSVAPADLNDEQSQTYSFDPTFDATLTAKGNMAFRFGISVLGGDLMSSYVTAGLNNTINLGISAEASYSGGTSSAGFCYWADYVYSLFIRADMSFLDDVAYWGSEYEVASPADPLELVAKTCTTYFSDVDLSKRSDPTSLVANTTGAACFGGLMSCQKIDNSPTASGNLSCPMVCDGDSCTLLDDGAASSSRKRQATTTTAQCARFPAFFYNCAWFGNSYIPNQDQTTNTLPGQQAYLATGICANVQNYLFSHQSQWSPQTMGSNFMLLTYKPDAEDKNRLYACGTKSTNTYTTKSCAQLKRSLWSVEAQDSYAKKGDYEVEPGFSESVSCDEFPSTDDGELFRVAEGGSGASTACAPVEQQHYQSMLNGMVSHIYDKQAKQTWSTESGFTGYTRYFTMNLFNSQDASNPTNWLGTYAGYYDSGETLPLLRVVGGVNLFYSQLWSITSNALCHIDASTQPDLQPLLKIYQFKLEKCQIVYENPYVTGRWKRDNEDTKEDNYTGPDHLHPSLWQVKEIRVSKDWQKRSIHVKSSDLDSPTWLKKMSRMLHDAEPIGNDYHVFTPFNSTFETQIVTPAAPATSDPSKSRQQFERHLHWHH</sequence>
<evidence type="ECO:0000313" key="3">
    <source>
        <dbReference type="Proteomes" id="UP000248817"/>
    </source>
</evidence>
<gene>
    <name evidence="2" type="ORF">BP00DRAFT_412436</name>
</gene>
<evidence type="ECO:0000256" key="1">
    <source>
        <dbReference type="SAM" id="MobiDB-lite"/>
    </source>
</evidence>
<protein>
    <submittedName>
        <fullName evidence="2">Uncharacterized protein</fullName>
    </submittedName>
</protein>